<accession>A0ABN9X3E4</accession>
<dbReference type="PROSITE" id="PS50222">
    <property type="entry name" value="EF_HAND_2"/>
    <property type="match status" value="1"/>
</dbReference>
<dbReference type="InterPro" id="IPR000261">
    <property type="entry name" value="EH_dom"/>
</dbReference>
<dbReference type="EMBL" id="CAUYUJ010019726">
    <property type="protein sequence ID" value="CAK0893236.1"/>
    <property type="molecule type" value="Genomic_DNA"/>
</dbReference>
<dbReference type="Proteomes" id="UP001189429">
    <property type="component" value="Unassembled WGS sequence"/>
</dbReference>
<dbReference type="InterPro" id="IPR011992">
    <property type="entry name" value="EF-hand-dom_pair"/>
</dbReference>
<feature type="compositionally biased region" description="Basic residues" evidence="1">
    <location>
        <begin position="278"/>
        <end position="288"/>
    </location>
</feature>
<comment type="caution">
    <text evidence="4">The sequence shown here is derived from an EMBL/GenBank/DDBJ whole genome shotgun (WGS) entry which is preliminary data.</text>
</comment>
<dbReference type="PROSITE" id="PS50031">
    <property type="entry name" value="EH"/>
    <property type="match status" value="1"/>
</dbReference>
<organism evidence="4 5">
    <name type="scientific">Prorocentrum cordatum</name>
    <dbReference type="NCBI Taxonomy" id="2364126"/>
    <lineage>
        <taxon>Eukaryota</taxon>
        <taxon>Sar</taxon>
        <taxon>Alveolata</taxon>
        <taxon>Dinophyceae</taxon>
        <taxon>Prorocentrales</taxon>
        <taxon>Prorocentraceae</taxon>
        <taxon>Prorocentrum</taxon>
    </lineage>
</organism>
<feature type="region of interest" description="Disordered" evidence="1">
    <location>
        <begin position="204"/>
        <end position="417"/>
    </location>
</feature>
<protein>
    <recommendedName>
        <fullName evidence="6">Calmodulin</fullName>
    </recommendedName>
</protein>
<dbReference type="CDD" id="cd00052">
    <property type="entry name" value="EH"/>
    <property type="match status" value="1"/>
</dbReference>
<feature type="domain" description="EH" evidence="2">
    <location>
        <begin position="20"/>
        <end position="106"/>
    </location>
</feature>
<evidence type="ECO:0008006" key="6">
    <source>
        <dbReference type="Google" id="ProtNLM"/>
    </source>
</evidence>
<proteinExistence type="predicted"/>
<dbReference type="PANTHER" id="PTHR11216">
    <property type="entry name" value="EH DOMAIN"/>
    <property type="match status" value="1"/>
</dbReference>
<feature type="compositionally biased region" description="Basic residues" evidence="1">
    <location>
        <begin position="371"/>
        <end position="387"/>
    </location>
</feature>
<feature type="compositionally biased region" description="Basic residues" evidence="1">
    <location>
        <begin position="399"/>
        <end position="411"/>
    </location>
</feature>
<gene>
    <name evidence="4" type="ORF">PCOR1329_LOCUS72632</name>
</gene>
<evidence type="ECO:0000313" key="5">
    <source>
        <dbReference type="Proteomes" id="UP001189429"/>
    </source>
</evidence>
<reference evidence="4" key="1">
    <citation type="submission" date="2023-10" db="EMBL/GenBank/DDBJ databases">
        <authorList>
            <person name="Chen Y."/>
            <person name="Shah S."/>
            <person name="Dougan E. K."/>
            <person name="Thang M."/>
            <person name="Chan C."/>
        </authorList>
    </citation>
    <scope>NUCLEOTIDE SEQUENCE [LARGE SCALE GENOMIC DNA]</scope>
</reference>
<dbReference type="InterPro" id="IPR002048">
    <property type="entry name" value="EF_hand_dom"/>
</dbReference>
<dbReference type="Pfam" id="PF12763">
    <property type="entry name" value="EH"/>
    <property type="match status" value="1"/>
</dbReference>
<evidence type="ECO:0000313" key="4">
    <source>
        <dbReference type="EMBL" id="CAK0893236.1"/>
    </source>
</evidence>
<feature type="compositionally biased region" description="Low complexity" evidence="1">
    <location>
        <begin position="351"/>
        <end position="370"/>
    </location>
</feature>
<feature type="domain" description="EF-hand" evidence="3">
    <location>
        <begin position="53"/>
        <end position="88"/>
    </location>
</feature>
<keyword evidence="5" id="KW-1185">Reference proteome</keyword>
<feature type="compositionally biased region" description="Low complexity" evidence="1">
    <location>
        <begin position="331"/>
        <end position="343"/>
    </location>
</feature>
<feature type="compositionally biased region" description="Basic residues" evidence="1">
    <location>
        <begin position="227"/>
        <end position="268"/>
    </location>
</feature>
<evidence type="ECO:0000256" key="1">
    <source>
        <dbReference type="SAM" id="MobiDB-lite"/>
    </source>
</evidence>
<dbReference type="SUPFAM" id="SSF47473">
    <property type="entry name" value="EF-hand"/>
    <property type="match status" value="1"/>
</dbReference>
<evidence type="ECO:0000259" key="2">
    <source>
        <dbReference type="PROSITE" id="PS50031"/>
    </source>
</evidence>
<feature type="non-terminal residue" evidence="4">
    <location>
        <position position="1"/>
    </location>
</feature>
<feature type="compositionally biased region" description="Low complexity" evidence="1">
    <location>
        <begin position="289"/>
        <end position="308"/>
    </location>
</feature>
<dbReference type="Gene3D" id="1.10.238.10">
    <property type="entry name" value="EF-hand"/>
    <property type="match status" value="1"/>
</dbReference>
<feature type="non-terminal residue" evidence="4">
    <location>
        <position position="512"/>
    </location>
</feature>
<dbReference type="SMART" id="SM00027">
    <property type="entry name" value="EH"/>
    <property type="match status" value="1"/>
</dbReference>
<name>A0ABN9X3E4_9DINO</name>
<sequence length="512" mass="53001">GGAAGRRPAPRGRALPTARDCRKYARLFLRTDGDGDGAVSAAEAAELWRRSGLPEGVLATVWDLSNVSRSGQLSFPEFVAAMHLIQRARAGWQLPRPPEGLPDALLGALAAIREAPAVLAAQGSGGRGQPVRAAAVAAAPPHRRGLRSPWRPPTSSSAAAGLDCAGAARAAASGADCAAGAARGTARADCAVAASRRGCLRLWAGAPRGPRPSRRRRGDTPGWCGCPRRRRRQCSQQRRPRRRVGGRRPGSRGRGARQARRAEGRRRRCGPEAQTAPIRRRRRSRRAAARGGCREGAAQPAGGRATAASSGPHPPRAATGAGGAGGGPGRARGWWARPGVRGAPPGGPGRGPKAAAQHGRGAAGALLLKSRAGRGRRLGRSGGRRRALAGGPGSGHQRLPARHWPRKRGGRHGQAECAAEGRAAPLRPRGGQCWRCAGPAAGGVGDSMPACAKNDASIAGRSSPIRTAESRRGCSALPTKGVEFLHPLPVHRRAARGAVTERLPESAREGNT</sequence>
<evidence type="ECO:0000259" key="3">
    <source>
        <dbReference type="PROSITE" id="PS50222"/>
    </source>
</evidence>
<feature type="compositionally biased region" description="Gly residues" evidence="1">
    <location>
        <begin position="320"/>
        <end position="330"/>
    </location>
</feature>
<feature type="region of interest" description="Disordered" evidence="1">
    <location>
        <begin position="137"/>
        <end position="159"/>
    </location>
</feature>